<organism evidence="2 3">
    <name type="scientific">Phytophthora megakarya</name>
    <dbReference type="NCBI Taxonomy" id="4795"/>
    <lineage>
        <taxon>Eukaryota</taxon>
        <taxon>Sar</taxon>
        <taxon>Stramenopiles</taxon>
        <taxon>Oomycota</taxon>
        <taxon>Peronosporomycetes</taxon>
        <taxon>Peronosporales</taxon>
        <taxon>Peronosporaceae</taxon>
        <taxon>Phytophthora</taxon>
    </lineage>
</organism>
<dbReference type="STRING" id="4795.A0A225WKI0"/>
<evidence type="ECO:0000313" key="2">
    <source>
        <dbReference type="EMBL" id="OWZ17914.1"/>
    </source>
</evidence>
<proteinExistence type="predicted"/>
<sequence length="203" mass="21823">MNHGERGGTDQTFTLEKGEYITSMEANWDKKNGKTRVYYVSFTTSAGNTISGGTPTDNKGTVTTPEGFQLSGFHGHAEDEVDRLGVIWTRISATNVELTNPGDTDNGTYDTTIRNWVGPTIRVSSDTACYRKTVAFDSNNICPLGYGKDDNDCITQCALECIPQNDDCALAVLSKIGSVIVVTLNAATGGVFGEILVAYKTAK</sequence>
<keyword evidence="3" id="KW-1185">Reference proteome</keyword>
<dbReference type="Gene3D" id="2.100.10.30">
    <property type="entry name" value="Jacalin-like lectin domain"/>
    <property type="match status" value="1"/>
</dbReference>
<accession>A0A225WKI0</accession>
<dbReference type="OrthoDB" id="128714at2759"/>
<comment type="caution">
    <text evidence="2">The sequence shown here is derived from an EMBL/GenBank/DDBJ whole genome shotgun (WGS) entry which is preliminary data.</text>
</comment>
<reference evidence="3" key="1">
    <citation type="submission" date="2017-03" db="EMBL/GenBank/DDBJ databases">
        <title>Phytopthora megakarya and P. palmivora, two closely related causual agents of cacao black pod achieved similar genome size and gene model numbers by different mechanisms.</title>
        <authorList>
            <person name="Ali S."/>
            <person name="Shao J."/>
            <person name="Larry D.J."/>
            <person name="Kronmiller B."/>
            <person name="Shen D."/>
            <person name="Strem M.D."/>
            <person name="Melnick R.L."/>
            <person name="Guiltinan M.J."/>
            <person name="Tyler B.M."/>
            <person name="Meinhardt L.W."/>
            <person name="Bailey B.A."/>
        </authorList>
    </citation>
    <scope>NUCLEOTIDE SEQUENCE [LARGE SCALE GENOMIC DNA]</scope>
    <source>
        <strain evidence="3">zdho120</strain>
    </source>
</reference>
<feature type="domain" description="Jacalin-type lectin" evidence="1">
    <location>
        <begin position="1"/>
        <end position="90"/>
    </location>
</feature>
<name>A0A225WKI0_9STRA</name>
<dbReference type="AlphaFoldDB" id="A0A225WKI0"/>
<dbReference type="InterPro" id="IPR036404">
    <property type="entry name" value="Jacalin-like_lectin_dom_sf"/>
</dbReference>
<dbReference type="SUPFAM" id="SSF51101">
    <property type="entry name" value="Mannose-binding lectins"/>
    <property type="match status" value="1"/>
</dbReference>
<dbReference type="EMBL" id="NBNE01000673">
    <property type="protein sequence ID" value="OWZ17914.1"/>
    <property type="molecule type" value="Genomic_DNA"/>
</dbReference>
<gene>
    <name evidence="2" type="ORF">PHMEG_0008082</name>
</gene>
<protein>
    <recommendedName>
        <fullName evidence="1">Jacalin-type lectin domain-containing protein</fullName>
    </recommendedName>
</protein>
<dbReference type="Pfam" id="PF01419">
    <property type="entry name" value="Jacalin"/>
    <property type="match status" value="1"/>
</dbReference>
<evidence type="ECO:0000259" key="1">
    <source>
        <dbReference type="PROSITE" id="PS51752"/>
    </source>
</evidence>
<dbReference type="InterPro" id="IPR001229">
    <property type="entry name" value="Jacalin-like_lectin_dom"/>
</dbReference>
<dbReference type="Proteomes" id="UP000198211">
    <property type="component" value="Unassembled WGS sequence"/>
</dbReference>
<dbReference type="PROSITE" id="PS51752">
    <property type="entry name" value="JACALIN_LECTIN"/>
    <property type="match status" value="1"/>
</dbReference>
<evidence type="ECO:0000313" key="3">
    <source>
        <dbReference type="Proteomes" id="UP000198211"/>
    </source>
</evidence>